<dbReference type="RefSeq" id="WP_051877789.1">
    <property type="nucleotide sequence ID" value="NZ_CP017479.1"/>
</dbReference>
<name>A0AAC9I1N9_9FLAO</name>
<dbReference type="SUPFAM" id="SSF53448">
    <property type="entry name" value="Nucleotide-diphospho-sugar transferases"/>
    <property type="match status" value="1"/>
</dbReference>
<dbReference type="Proteomes" id="UP000175968">
    <property type="component" value="Chromosome"/>
</dbReference>
<dbReference type="EMBL" id="CP017479">
    <property type="protein sequence ID" value="AOW08135.1"/>
    <property type="molecule type" value="Genomic_DNA"/>
</dbReference>
<dbReference type="InterPro" id="IPR029044">
    <property type="entry name" value="Nucleotide-diphossugar_trans"/>
</dbReference>
<sequence length="279" mass="33317">MRRFLINIIDFIGIKLVLKKKIISANAAYVKLKNDFFNKTVINQNKDHKLIPIIIISFNQLFYLKQLIDFLKKNNFKNIVIIDNNSTYKPLLEYFDKIESDVTIHRLKENYGHLVFWKVKELYKKYSKGYYVVTDADINPISECPEDFLLYFKKILDKDLKITKVGFSLKIDDIPITNVNREKILKWESRFWQHCTNDGNFMAAIDTTFALYRPRYDHNQNSFLRGRRTKYPYAAKHGGWYIDSNRLTDEQKFYLENCNESSSWRVDKNGKLIKIEYNI</sequence>
<proteinExistence type="predicted"/>
<keyword evidence="2" id="KW-1185">Reference proteome</keyword>
<evidence type="ECO:0000313" key="2">
    <source>
        <dbReference type="Proteomes" id="UP000175968"/>
    </source>
</evidence>
<gene>
    <name evidence="1" type="ORF">EM308_00665</name>
</gene>
<dbReference type="KEGG" id="fgl:EM308_00665"/>
<evidence type="ECO:0008006" key="3">
    <source>
        <dbReference type="Google" id="ProtNLM"/>
    </source>
</evidence>
<dbReference type="AlphaFoldDB" id="A0AAC9I1N9"/>
<accession>A0AAC9I1N9</accession>
<organism evidence="1 2">
    <name type="scientific">Flavobacterium gilvum</name>
    <dbReference type="NCBI Taxonomy" id="1492737"/>
    <lineage>
        <taxon>Bacteria</taxon>
        <taxon>Pseudomonadati</taxon>
        <taxon>Bacteroidota</taxon>
        <taxon>Flavobacteriia</taxon>
        <taxon>Flavobacteriales</taxon>
        <taxon>Flavobacteriaceae</taxon>
        <taxon>Flavobacterium</taxon>
    </lineage>
</organism>
<reference evidence="1 2" key="1">
    <citation type="submission" date="2016-10" db="EMBL/GenBank/DDBJ databases">
        <title>Flavobacterium gilvum sp. nov., isolated from stream water.</title>
        <authorList>
            <person name="Shin S.-K."/>
            <person name="Cho Y.-J."/>
            <person name="Yi H."/>
        </authorList>
    </citation>
    <scope>NUCLEOTIDE SEQUENCE [LARGE SCALE GENOMIC DNA]</scope>
    <source>
        <strain evidence="1 2">EM1308</strain>
    </source>
</reference>
<protein>
    <recommendedName>
        <fullName evidence="3">Glycosyltransferase 2-like domain-containing protein</fullName>
    </recommendedName>
</protein>
<evidence type="ECO:0000313" key="1">
    <source>
        <dbReference type="EMBL" id="AOW08135.1"/>
    </source>
</evidence>